<comment type="subunit">
    <text evidence="15">Homohexamer.</text>
</comment>
<evidence type="ECO:0000256" key="12">
    <source>
        <dbReference type="ARBA" id="ARBA00023049"/>
    </source>
</evidence>
<dbReference type="Pfam" id="PF00004">
    <property type="entry name" value="AAA"/>
    <property type="match status" value="1"/>
</dbReference>
<evidence type="ECO:0000256" key="7">
    <source>
        <dbReference type="ARBA" id="ARBA00022741"/>
    </source>
</evidence>
<dbReference type="GO" id="GO:0016887">
    <property type="term" value="F:ATP hydrolysis activity"/>
    <property type="evidence" value="ECO:0007669"/>
    <property type="project" value="UniProtKB-UniRule"/>
</dbReference>
<evidence type="ECO:0000256" key="5">
    <source>
        <dbReference type="ARBA" id="ARBA00022692"/>
    </source>
</evidence>
<keyword evidence="11 15" id="KW-1133">Transmembrane helix</keyword>
<dbReference type="EC" id="3.4.24.-" evidence="15"/>
<feature type="transmembrane region" description="Helical" evidence="15">
    <location>
        <begin position="101"/>
        <end position="121"/>
    </location>
</feature>
<evidence type="ECO:0000256" key="1">
    <source>
        <dbReference type="ARBA" id="ARBA00004370"/>
    </source>
</evidence>
<keyword evidence="12 15" id="KW-0482">Metalloprotease</keyword>
<evidence type="ECO:0000313" key="20">
    <source>
        <dbReference type="Proteomes" id="UP000183299"/>
    </source>
</evidence>
<dbReference type="PROSITE" id="PS00674">
    <property type="entry name" value="AAA"/>
    <property type="match status" value="1"/>
</dbReference>
<dbReference type="InterPro" id="IPR003959">
    <property type="entry name" value="ATPase_AAA_core"/>
</dbReference>
<evidence type="ECO:0000256" key="10">
    <source>
        <dbReference type="ARBA" id="ARBA00022840"/>
    </source>
</evidence>
<feature type="binding site" evidence="15">
    <location>
        <position position="494"/>
    </location>
    <ligand>
        <name>Zn(2+)</name>
        <dbReference type="ChEBI" id="CHEBI:29105"/>
        <note>catalytic</note>
    </ligand>
</feature>
<evidence type="ECO:0000256" key="3">
    <source>
        <dbReference type="ARBA" id="ARBA00022475"/>
    </source>
</evidence>
<dbReference type="SMART" id="SM00382">
    <property type="entry name" value="AAA"/>
    <property type="match status" value="1"/>
</dbReference>
<keyword evidence="6 15" id="KW-0479">Metal-binding</keyword>
<reference evidence="19 20" key="1">
    <citation type="submission" date="2016-10" db="EMBL/GenBank/DDBJ databases">
        <authorList>
            <person name="de Groot N.N."/>
        </authorList>
    </citation>
    <scope>NUCLEOTIDE SEQUENCE [LARGE SCALE GENOMIC DNA]</scope>
    <source>
        <strain evidence="19 20">CGMCC 1.8891</strain>
    </source>
</reference>
<dbReference type="InterPro" id="IPR041569">
    <property type="entry name" value="AAA_lid_3"/>
</dbReference>
<dbReference type="PANTHER" id="PTHR23076:SF97">
    <property type="entry name" value="ATP-DEPENDENT ZINC METALLOPROTEASE YME1L1"/>
    <property type="match status" value="1"/>
</dbReference>
<feature type="binding site" evidence="15">
    <location>
        <position position="420"/>
    </location>
    <ligand>
        <name>Zn(2+)</name>
        <dbReference type="ChEBI" id="CHEBI:29105"/>
        <note>catalytic</note>
    </ligand>
</feature>
<comment type="cofactor">
    <cofactor evidence="15">
        <name>Zn(2+)</name>
        <dbReference type="ChEBI" id="CHEBI:29105"/>
    </cofactor>
    <text evidence="15">Binds 1 zinc ion per subunit.</text>
</comment>
<dbReference type="EMBL" id="FORY01000006">
    <property type="protein sequence ID" value="SFJ53173.1"/>
    <property type="molecule type" value="Genomic_DNA"/>
</dbReference>
<dbReference type="GO" id="GO:0008270">
    <property type="term" value="F:zinc ion binding"/>
    <property type="evidence" value="ECO:0007669"/>
    <property type="project" value="UniProtKB-UniRule"/>
</dbReference>
<dbReference type="FunFam" id="1.10.8.60:FF:000001">
    <property type="entry name" value="ATP-dependent zinc metalloprotease FtsH"/>
    <property type="match status" value="1"/>
</dbReference>
<dbReference type="Gene3D" id="3.40.50.300">
    <property type="entry name" value="P-loop containing nucleotide triphosphate hydrolases"/>
    <property type="match status" value="1"/>
</dbReference>
<dbReference type="CDD" id="cd19501">
    <property type="entry name" value="RecA-like_FtsH"/>
    <property type="match status" value="1"/>
</dbReference>
<evidence type="ECO:0000256" key="9">
    <source>
        <dbReference type="ARBA" id="ARBA00022833"/>
    </source>
</evidence>
<keyword evidence="10 15" id="KW-0067">ATP-binding</keyword>
<evidence type="ECO:0000256" key="15">
    <source>
        <dbReference type="HAMAP-Rule" id="MF_01458"/>
    </source>
</evidence>
<evidence type="ECO:0000256" key="11">
    <source>
        <dbReference type="ARBA" id="ARBA00022989"/>
    </source>
</evidence>
<keyword evidence="20" id="KW-1185">Reference proteome</keyword>
<protein>
    <recommendedName>
        <fullName evidence="15">ATP-dependent zinc metalloprotease FtsH</fullName>
        <ecNumber evidence="15">3.4.24.-</ecNumber>
    </recommendedName>
</protein>
<dbReference type="FunFam" id="1.20.58.760:FF:000001">
    <property type="entry name" value="ATP-dependent zinc metalloprotease FtsH"/>
    <property type="match status" value="1"/>
</dbReference>
<proteinExistence type="inferred from homology"/>
<dbReference type="SUPFAM" id="SSF140990">
    <property type="entry name" value="FtsH protease domain-like"/>
    <property type="match status" value="1"/>
</dbReference>
<comment type="caution">
    <text evidence="15">Lacks conserved residue(s) required for the propagation of feature annotation.</text>
</comment>
<dbReference type="InterPro" id="IPR005936">
    <property type="entry name" value="FtsH"/>
</dbReference>
<evidence type="ECO:0000313" key="19">
    <source>
        <dbReference type="EMBL" id="SFJ53173.1"/>
    </source>
</evidence>
<sequence length="639" mass="69532">MGNARNLAFWLVLLVLVLTLFQVLGGNQSSMSSEVVPYSEFMSKVDDGTVNTVDIDGEKVYFVDSDNRRKYTINPGDDTLVSELLDKDVTVEGKPQEESGIMPFILSFLPIFLIIGVWIYFMNRMQGGGKGGAMGFGKSRAKLLTEKQGRVTFDDVAGIDEAKEELEEIVEFLRNPQKFSALGGKIPKGALLVGPPGTGKTLLARAIAGEAGVPFFTISGSDFVEMFVGVGASRVRDMFEQAKKNAPCILFIDEIDAVGRARGAGYGGGNDEREQTLNQLLVEMDGFESNEGIIIVAATNRRDVLDPALLRPGRFDRQITVPNPDIKGREKILNVHARKVPLGPNVDLRLIARGTPGFSGADLANLVNEAALTAARIGRRQVTMDDFEHAKDKVMMGAERRSMVLTDEQKEKTAYHEAGHAIVGLKLPKCDPVYKATIIPRGGALGMVMSLPEMDKLQMFKDEARQRIAMTMAGKAAEIFKYGEEEVSSGPVGDIQQASQLARAMVMRYGMSDKVGNVDYAEAAEGYSGNTAGFSVSAHTKELIEEEVKRFIDEGYAEAYRIISENAEEFERLAQGLLEYETLTGDEIKRVIAGQPPQPGEDDDGGASGKKEDAPSVTAIPKTKKKPKDDSGLEPEPTV</sequence>
<dbReference type="PANTHER" id="PTHR23076">
    <property type="entry name" value="METALLOPROTEASE M41 FTSH"/>
    <property type="match status" value="1"/>
</dbReference>
<keyword evidence="5 15" id="KW-0812">Transmembrane</keyword>
<keyword evidence="4 15" id="KW-0645">Protease</keyword>
<keyword evidence="8 15" id="KW-0378">Hydrolase</keyword>
<dbReference type="GO" id="GO:0005886">
    <property type="term" value="C:plasma membrane"/>
    <property type="evidence" value="ECO:0007669"/>
    <property type="project" value="UniProtKB-SubCell"/>
</dbReference>
<dbReference type="Gene3D" id="3.30.720.210">
    <property type="match status" value="1"/>
</dbReference>
<feature type="binding site" evidence="15">
    <location>
        <begin position="194"/>
        <end position="201"/>
    </location>
    <ligand>
        <name>ATP</name>
        <dbReference type="ChEBI" id="CHEBI:30616"/>
    </ligand>
</feature>
<dbReference type="GeneID" id="98665162"/>
<dbReference type="Gene3D" id="1.10.8.60">
    <property type="match status" value="1"/>
</dbReference>
<dbReference type="GO" id="GO:0030163">
    <property type="term" value="P:protein catabolic process"/>
    <property type="evidence" value="ECO:0007669"/>
    <property type="project" value="UniProtKB-UniRule"/>
</dbReference>
<gene>
    <name evidence="15" type="primary">ftsH</name>
    <name evidence="19" type="ORF">SAMN04488138_10625</name>
</gene>
<dbReference type="InterPro" id="IPR037219">
    <property type="entry name" value="Peptidase_M41-like"/>
</dbReference>
<dbReference type="Gene3D" id="1.20.58.760">
    <property type="entry name" value="Peptidase M41"/>
    <property type="match status" value="1"/>
</dbReference>
<evidence type="ECO:0000256" key="8">
    <source>
        <dbReference type="ARBA" id="ARBA00022801"/>
    </source>
</evidence>
<dbReference type="Proteomes" id="UP000183299">
    <property type="component" value="Unassembled WGS sequence"/>
</dbReference>
<evidence type="ECO:0000259" key="18">
    <source>
        <dbReference type="SMART" id="SM00382"/>
    </source>
</evidence>
<evidence type="ECO:0000256" key="16">
    <source>
        <dbReference type="RuleBase" id="RU003651"/>
    </source>
</evidence>
<comment type="subcellular location">
    <subcellularLocation>
        <location evidence="15">Cell membrane</location>
        <topology evidence="15">Multi-pass membrane protein</topology>
        <orientation evidence="15">Cytoplasmic side</orientation>
    </subcellularLocation>
    <subcellularLocation>
        <location evidence="1">Membrane</location>
    </subcellularLocation>
</comment>
<dbReference type="InterPro" id="IPR003960">
    <property type="entry name" value="ATPase_AAA_CS"/>
</dbReference>
<dbReference type="InterPro" id="IPR011546">
    <property type="entry name" value="Pept_M41_FtsH_extracell"/>
</dbReference>
<comment type="similarity">
    <text evidence="16">Belongs to the AAA ATPase family.</text>
</comment>
<dbReference type="GO" id="GO:0005524">
    <property type="term" value="F:ATP binding"/>
    <property type="evidence" value="ECO:0007669"/>
    <property type="project" value="UniProtKB-UniRule"/>
</dbReference>
<feature type="binding site" evidence="15">
    <location>
        <position position="416"/>
    </location>
    <ligand>
        <name>Zn(2+)</name>
        <dbReference type="ChEBI" id="CHEBI:29105"/>
        <note>catalytic</note>
    </ligand>
</feature>
<feature type="active site" evidence="15">
    <location>
        <position position="417"/>
    </location>
</feature>
<dbReference type="RefSeq" id="WP_066607283.1">
    <property type="nucleotide sequence ID" value="NZ_FORY01000006.1"/>
</dbReference>
<dbReference type="FunFam" id="3.40.50.300:FF:000001">
    <property type="entry name" value="ATP-dependent zinc metalloprotease FtsH"/>
    <property type="match status" value="1"/>
</dbReference>
<dbReference type="InterPro" id="IPR003593">
    <property type="entry name" value="AAA+_ATPase"/>
</dbReference>
<dbReference type="Pfam" id="PF17862">
    <property type="entry name" value="AAA_lid_3"/>
    <property type="match status" value="1"/>
</dbReference>
<dbReference type="NCBIfam" id="TIGR01241">
    <property type="entry name" value="FtsH_fam"/>
    <property type="match status" value="1"/>
</dbReference>
<dbReference type="HAMAP" id="MF_01458">
    <property type="entry name" value="FtsH"/>
    <property type="match status" value="1"/>
</dbReference>
<keyword evidence="3 15" id="KW-1003">Cell membrane</keyword>
<name>A0A1I3S2S1_9RHOB</name>
<evidence type="ECO:0000256" key="13">
    <source>
        <dbReference type="ARBA" id="ARBA00023136"/>
    </source>
</evidence>
<keyword evidence="13 15" id="KW-0472">Membrane</keyword>
<dbReference type="GO" id="GO:0006508">
    <property type="term" value="P:proteolysis"/>
    <property type="evidence" value="ECO:0007669"/>
    <property type="project" value="UniProtKB-KW"/>
</dbReference>
<dbReference type="GO" id="GO:0004176">
    <property type="term" value="F:ATP-dependent peptidase activity"/>
    <property type="evidence" value="ECO:0007669"/>
    <property type="project" value="InterPro"/>
</dbReference>
<dbReference type="InterPro" id="IPR000642">
    <property type="entry name" value="Peptidase_M41"/>
</dbReference>
<dbReference type="Pfam" id="PF01434">
    <property type="entry name" value="Peptidase_M41"/>
    <property type="match status" value="1"/>
</dbReference>
<evidence type="ECO:0000256" key="2">
    <source>
        <dbReference type="ARBA" id="ARBA00010044"/>
    </source>
</evidence>
<dbReference type="SUPFAM" id="SSF52540">
    <property type="entry name" value="P-loop containing nucleoside triphosphate hydrolases"/>
    <property type="match status" value="1"/>
</dbReference>
<dbReference type="InterPro" id="IPR027417">
    <property type="entry name" value="P-loop_NTPase"/>
</dbReference>
<feature type="domain" description="AAA+ ATPase" evidence="18">
    <location>
        <begin position="186"/>
        <end position="325"/>
    </location>
</feature>
<comment type="similarity">
    <text evidence="14 15">In the central section; belongs to the AAA ATPase family.</text>
</comment>
<evidence type="ECO:0000256" key="6">
    <source>
        <dbReference type="ARBA" id="ARBA00022723"/>
    </source>
</evidence>
<keyword evidence="9 15" id="KW-0862">Zinc</keyword>
<feature type="region of interest" description="Disordered" evidence="17">
    <location>
        <begin position="589"/>
        <end position="639"/>
    </location>
</feature>
<keyword evidence="7 15" id="KW-0547">Nucleotide-binding</keyword>
<dbReference type="OrthoDB" id="9809379at2"/>
<dbReference type="AlphaFoldDB" id="A0A1I3S2S1"/>
<comment type="similarity">
    <text evidence="2 15">In the C-terminal section; belongs to the peptidase M41 family.</text>
</comment>
<evidence type="ECO:0000256" key="17">
    <source>
        <dbReference type="SAM" id="MobiDB-lite"/>
    </source>
</evidence>
<comment type="function">
    <text evidence="15">Acts as a processive, ATP-dependent zinc metallopeptidase for both cytoplasmic and membrane proteins. Plays a role in the quality control of integral membrane proteins.</text>
</comment>
<dbReference type="STRING" id="576117.SAMN04488138_10625"/>
<evidence type="ECO:0000256" key="4">
    <source>
        <dbReference type="ARBA" id="ARBA00022670"/>
    </source>
</evidence>
<dbReference type="Pfam" id="PF06480">
    <property type="entry name" value="FtsH_ext"/>
    <property type="match status" value="1"/>
</dbReference>
<organism evidence="19 20">
    <name type="scientific">Celeribacter halophilus</name>
    <dbReference type="NCBI Taxonomy" id="576117"/>
    <lineage>
        <taxon>Bacteria</taxon>
        <taxon>Pseudomonadati</taxon>
        <taxon>Pseudomonadota</taxon>
        <taxon>Alphaproteobacteria</taxon>
        <taxon>Rhodobacterales</taxon>
        <taxon>Roseobacteraceae</taxon>
        <taxon>Celeribacter</taxon>
    </lineage>
</organism>
<evidence type="ECO:0000256" key="14">
    <source>
        <dbReference type="ARBA" id="ARBA00061570"/>
    </source>
</evidence>
<dbReference type="GO" id="GO:0004222">
    <property type="term" value="F:metalloendopeptidase activity"/>
    <property type="evidence" value="ECO:0007669"/>
    <property type="project" value="InterPro"/>
</dbReference>
<accession>A0A1I3S2S1</accession>